<organism evidence="1 2">
    <name type="scientific">Paenibacillus chondroitinus</name>
    <dbReference type="NCBI Taxonomy" id="59842"/>
    <lineage>
        <taxon>Bacteria</taxon>
        <taxon>Bacillati</taxon>
        <taxon>Bacillota</taxon>
        <taxon>Bacilli</taxon>
        <taxon>Bacillales</taxon>
        <taxon>Paenibacillaceae</taxon>
        <taxon>Paenibacillus</taxon>
    </lineage>
</organism>
<keyword evidence="2" id="KW-1185">Reference proteome</keyword>
<sequence>MKIGRNKPCSCGSGKKYKKCCLGINETNIGKTSFSSSNYGDNFPFLEMKIKALKSIFERYSFEDLVKAVFCININLNNRSAIENALALNGCLIQHDKFGDKSIDNYADFTNFFNEVSKVLTVSSYDDYTIEDFGEVKFYWNNRAYSVILGTGHEQVFGAIQFLPKLAKILKKEDMLKEVLEYSSNMIEYFKSNNVSNNQVEVKYLLPSENLFQSVQDYFELNLHNTVSDLASFFTKETSLIEKKHFVIKLESLYPLFNTSIIVDFYSILLKQATQSQIIDHINLTILYNIEEICRLQDKEHPQILFPISTTKNGKFTSKKPYVFVALAKKIAILAINSDQFETQELDNELNRIYDLHQQDKLNFVEVVKEKSSDGYRGITISKDTKLSVILFNSFTDVTGYCFQFSERNQKYFTCSAIDMMYMIGFMEGIDELGLYLTQDREQEYEQFFGFGGEATHFISWKQMNHMFSKGAISYGMISIMPGTADEYVWDHFRTNLGNYPWGMNDFMFCNPFVWKIKRLEEGYYEYVNKLSKGFGGFGKKFINGCFIFFTHNVEFLKGQDFSNKQIDLINLIDDLNLRKIKRYSEWFQENAFFNNRFLQLMDMPISYAKRVDYTGFTNDIERLYVYSDLYFTEKEIIIRYSVNADKLYQDIEASQNRSVETIYFLELLRPLEFYIPKEYTMLKKQLENDMDLPKEVGVVSVELDYYWSDKSIGFNVPDKAFQDARKIIAEICLLKGINQGMYEGKEATKIIRTMQAELISFLEERVQVFENNDLHQKLLNLYADSIHNINIHKKRYGSFQDVEKEVREEVREKIIKMREEERHHLRVIQYLLETNLSILRDVNIPVNHCSSSDIDFLLAFSNWLVVLQDNADICYNSARSHKIEVDSEYLVNILEVESISEFERVVGKRIYENSDYSIRGDEEDTAFLNQVMDNFKVDTNIDFKNLMSLIEYLQLTFMENAFGECLPNVFVLNITDLINGFMEVIEGAISENEILEILKFLTSEGVTFKLWRGKIQSFLPINERVNRDNRFDVKPLVKRNEQIIFSPVVMKELHNKWRNGLADFYPPYEIGLENTVKILGQWKKRYEDLMVKDIAKIFKENGFSHIWPDAKLHSLDKSGNHPKELGDYDVLAVNEEKREVWLIESKVLSKVGSFYEGHMQQYNFFLNHKYDEKFQKRIEYMNNHYRDFLTSQNIMSKYDYEIVPYMVTNKIFTSRYKDIEYPIVSIYEFKELFKSMNSKFKLLED</sequence>
<proteinExistence type="predicted"/>
<evidence type="ECO:0000313" key="2">
    <source>
        <dbReference type="Proteomes" id="UP001355653"/>
    </source>
</evidence>
<evidence type="ECO:0000313" key="1">
    <source>
        <dbReference type="EMBL" id="MEB4797959.1"/>
    </source>
</evidence>
<protein>
    <submittedName>
        <fullName evidence="1">SEC-C metal-binding domain-containing protein</fullName>
    </submittedName>
</protein>
<dbReference type="Proteomes" id="UP001355653">
    <property type="component" value="Unassembled WGS sequence"/>
</dbReference>
<dbReference type="RefSeq" id="WP_218033165.1">
    <property type="nucleotide sequence ID" value="NZ_JAROBY010000063.1"/>
</dbReference>
<dbReference type="InterPro" id="IPR004027">
    <property type="entry name" value="SEC_C_motif"/>
</dbReference>
<dbReference type="Pfam" id="PF02810">
    <property type="entry name" value="SEC-C"/>
    <property type="match status" value="1"/>
</dbReference>
<dbReference type="EMBL" id="JAROBY010000063">
    <property type="protein sequence ID" value="MEB4797959.1"/>
    <property type="molecule type" value="Genomic_DNA"/>
</dbReference>
<gene>
    <name evidence="1" type="ORF">P5G65_29055</name>
</gene>
<comment type="caution">
    <text evidence="1">The sequence shown here is derived from an EMBL/GenBank/DDBJ whole genome shotgun (WGS) entry which is preliminary data.</text>
</comment>
<reference evidence="1 2" key="1">
    <citation type="submission" date="2023-03" db="EMBL/GenBank/DDBJ databases">
        <title>Bacillus Genome Sequencing.</title>
        <authorList>
            <person name="Dunlap C."/>
        </authorList>
    </citation>
    <scope>NUCLEOTIDE SEQUENCE [LARGE SCALE GENOMIC DNA]</scope>
    <source>
        <strain evidence="1 2">NRS-1351</strain>
    </source>
</reference>
<accession>A0ABU6DJL2</accession>
<name>A0ABU6DJL2_9BACL</name>